<feature type="region of interest" description="Disordered" evidence="4">
    <location>
        <begin position="312"/>
        <end position="355"/>
    </location>
</feature>
<dbReference type="InterPro" id="IPR057326">
    <property type="entry name" value="KR_dom"/>
</dbReference>
<dbReference type="GO" id="GO:0016491">
    <property type="term" value="F:oxidoreductase activity"/>
    <property type="evidence" value="ECO:0007669"/>
    <property type="project" value="UniProtKB-KW"/>
</dbReference>
<proteinExistence type="inferred from homology"/>
<dbReference type="PRINTS" id="PR00080">
    <property type="entry name" value="SDRFAMILY"/>
</dbReference>
<accession>C6VZG5</accession>
<sequence>MKLMNYRQSFPLLSMFAISALTSLLLTGCATKQLSKSDRRKVQGKTFVVTGASSGFGRGVALRLGEYHANVVLAARRGEVLESVAADVRKAGGQAIVVLTDVGRQQDVERLADTTVKVFGKADVWINNAGVGAIGGFEDIPLDEYSKLIDVNLKGVVYGSQAALKLFKKQGYGKLINTGSVESAVPLAYHATYGSTKAAVRALGNVLHQELRLSGHLKKIKVVTIMPWAVDTPFWRHAANYSGGTPRMAAMDGPEKVVNAIIFSSLHRRRELPVGWKARASYISHRLMPHLTERISANIAYRYQIKTAPPAPPTKGSVMLPMPEGQGIDDGVRQRMKAEKKEQKGRKDSNKRIEQ</sequence>
<dbReference type="Proteomes" id="UP000002011">
    <property type="component" value="Chromosome"/>
</dbReference>
<evidence type="ECO:0000256" key="2">
    <source>
        <dbReference type="ARBA" id="ARBA00023002"/>
    </source>
</evidence>
<dbReference type="PROSITE" id="PS51257">
    <property type="entry name" value="PROKAR_LIPOPROTEIN"/>
    <property type="match status" value="1"/>
</dbReference>
<feature type="chain" id="PRO_5002972297" evidence="5">
    <location>
        <begin position="21"/>
        <end position="355"/>
    </location>
</feature>
<dbReference type="PANTHER" id="PTHR44196:SF1">
    <property type="entry name" value="DEHYDROGENASE_REDUCTASE SDR FAMILY MEMBER 7B"/>
    <property type="match status" value="1"/>
</dbReference>
<keyword evidence="5" id="KW-0732">Signal</keyword>
<feature type="signal peptide" evidence="5">
    <location>
        <begin position="1"/>
        <end position="20"/>
    </location>
</feature>
<dbReference type="PROSITE" id="PS00061">
    <property type="entry name" value="ADH_SHORT"/>
    <property type="match status" value="1"/>
</dbReference>
<evidence type="ECO:0000313" key="8">
    <source>
        <dbReference type="Proteomes" id="UP000002011"/>
    </source>
</evidence>
<dbReference type="GO" id="GO:0016020">
    <property type="term" value="C:membrane"/>
    <property type="evidence" value="ECO:0007669"/>
    <property type="project" value="TreeGrafter"/>
</dbReference>
<dbReference type="STRING" id="471854.Dfer_0510"/>
<keyword evidence="8" id="KW-1185">Reference proteome</keyword>
<evidence type="ECO:0000259" key="6">
    <source>
        <dbReference type="SMART" id="SM00822"/>
    </source>
</evidence>
<organism evidence="7 8">
    <name type="scientific">Dyadobacter fermentans (strain ATCC 700827 / DSM 18053 / CIP 107007 / KCTC 52180 / NS114)</name>
    <dbReference type="NCBI Taxonomy" id="471854"/>
    <lineage>
        <taxon>Bacteria</taxon>
        <taxon>Pseudomonadati</taxon>
        <taxon>Bacteroidota</taxon>
        <taxon>Cytophagia</taxon>
        <taxon>Cytophagales</taxon>
        <taxon>Spirosomataceae</taxon>
        <taxon>Dyadobacter</taxon>
    </lineage>
</organism>
<reference evidence="7 8" key="1">
    <citation type="journal article" date="2009" name="Stand. Genomic Sci.">
        <title>Complete genome sequence of Dyadobacter fermentans type strain (NS114).</title>
        <authorList>
            <person name="Lang E."/>
            <person name="Lapidus A."/>
            <person name="Chertkov O."/>
            <person name="Brettin T."/>
            <person name="Detter J.C."/>
            <person name="Han C."/>
            <person name="Copeland A."/>
            <person name="Glavina Del Rio T."/>
            <person name="Nolan M."/>
            <person name="Chen F."/>
            <person name="Lucas S."/>
            <person name="Tice H."/>
            <person name="Cheng J.F."/>
            <person name="Land M."/>
            <person name="Hauser L."/>
            <person name="Chang Y.J."/>
            <person name="Jeffries C.D."/>
            <person name="Kopitz M."/>
            <person name="Bruce D."/>
            <person name="Goodwin L."/>
            <person name="Pitluck S."/>
            <person name="Ovchinnikova G."/>
            <person name="Pati A."/>
            <person name="Ivanova N."/>
            <person name="Mavrommatis K."/>
            <person name="Chen A."/>
            <person name="Palaniappan K."/>
            <person name="Chain P."/>
            <person name="Bristow J."/>
            <person name="Eisen J.A."/>
            <person name="Markowitz V."/>
            <person name="Hugenholtz P."/>
            <person name="Goker M."/>
            <person name="Rohde M."/>
            <person name="Kyrpides N.C."/>
            <person name="Klenk H.P."/>
        </authorList>
    </citation>
    <scope>NUCLEOTIDE SEQUENCE [LARGE SCALE GENOMIC DNA]</scope>
    <source>
        <strain evidence="8">ATCC 700827 / DSM 18053 / CIP 107007 / KCTC 52180 / NS114</strain>
    </source>
</reference>
<dbReference type="InterPro" id="IPR002347">
    <property type="entry name" value="SDR_fam"/>
</dbReference>
<gene>
    <name evidence="7" type="ordered locus">Dfer_0510</name>
</gene>
<evidence type="ECO:0000313" key="7">
    <source>
        <dbReference type="EMBL" id="ACT91777.1"/>
    </source>
</evidence>
<dbReference type="SMART" id="SM00822">
    <property type="entry name" value="PKS_KR"/>
    <property type="match status" value="1"/>
</dbReference>
<keyword evidence="2" id="KW-0560">Oxidoreductase</keyword>
<evidence type="ECO:0000256" key="5">
    <source>
        <dbReference type="SAM" id="SignalP"/>
    </source>
</evidence>
<name>C6VZG5_DYAFD</name>
<dbReference type="AlphaFoldDB" id="C6VZG5"/>
<dbReference type="EMBL" id="CP001619">
    <property type="protein sequence ID" value="ACT91777.1"/>
    <property type="molecule type" value="Genomic_DNA"/>
</dbReference>
<dbReference type="Gene3D" id="3.40.50.720">
    <property type="entry name" value="NAD(P)-binding Rossmann-like Domain"/>
    <property type="match status" value="1"/>
</dbReference>
<dbReference type="SUPFAM" id="SSF51735">
    <property type="entry name" value="NAD(P)-binding Rossmann-fold domains"/>
    <property type="match status" value="1"/>
</dbReference>
<dbReference type="HOGENOM" id="CLU_010194_2_1_10"/>
<dbReference type="PANTHER" id="PTHR44196">
    <property type="entry name" value="DEHYDROGENASE/REDUCTASE SDR FAMILY MEMBER 7B"/>
    <property type="match status" value="1"/>
</dbReference>
<dbReference type="KEGG" id="dfe:Dfer_0510"/>
<evidence type="ECO:0000256" key="1">
    <source>
        <dbReference type="ARBA" id="ARBA00006484"/>
    </source>
</evidence>
<dbReference type="InterPro" id="IPR036291">
    <property type="entry name" value="NAD(P)-bd_dom_sf"/>
</dbReference>
<comment type="similarity">
    <text evidence="1 3">Belongs to the short-chain dehydrogenases/reductases (SDR) family.</text>
</comment>
<feature type="compositionally biased region" description="Basic and acidic residues" evidence="4">
    <location>
        <begin position="330"/>
        <end position="355"/>
    </location>
</feature>
<dbReference type="eggNOG" id="COG0300">
    <property type="taxonomic scope" value="Bacteria"/>
</dbReference>
<evidence type="ECO:0000256" key="4">
    <source>
        <dbReference type="SAM" id="MobiDB-lite"/>
    </source>
</evidence>
<dbReference type="InterPro" id="IPR020904">
    <property type="entry name" value="Sc_DH/Rdtase_CS"/>
</dbReference>
<feature type="domain" description="Ketoreductase" evidence="6">
    <location>
        <begin position="45"/>
        <end position="238"/>
    </location>
</feature>
<evidence type="ECO:0000256" key="3">
    <source>
        <dbReference type="RuleBase" id="RU000363"/>
    </source>
</evidence>
<dbReference type="PRINTS" id="PR00081">
    <property type="entry name" value="GDHRDH"/>
</dbReference>
<protein>
    <submittedName>
        <fullName evidence="7">Short-chain dehydrogenase/reductase SDR</fullName>
    </submittedName>
</protein>
<dbReference type="Pfam" id="PF00106">
    <property type="entry name" value="adh_short"/>
    <property type="match status" value="1"/>
</dbReference>